<dbReference type="Proteomes" id="UP000012015">
    <property type="component" value="Unassembled WGS sequence"/>
</dbReference>
<gene>
    <name evidence="2" type="ORF">ADIAG_01450</name>
</gene>
<sequence length="84" mass="8666">MVKIARFGKLKTIVLILAALVVLSLPFAIAVGLAEGLFSGSVSSGVSGTLVTLAIGVLFTAVSIFWEPAKTAVVAKIKGEHLEK</sequence>
<reference evidence="2 3" key="1">
    <citation type="journal article" date="2013" name="Genome Announc.">
        <title>Draft Genome Sequence of Arthrobacter gangotriensis Strain Lz1yT, Isolated from a Penguin Rookery Soil Sample Collected in Antarctica, near the Indian Station Dakshin Gangotri.</title>
        <authorList>
            <person name="Shivaji S."/>
            <person name="Ara S."/>
            <person name="Bandi S."/>
            <person name="Singh A."/>
            <person name="Kumar Pinnaka A."/>
        </authorList>
    </citation>
    <scope>NUCLEOTIDE SEQUENCE [LARGE SCALE GENOMIC DNA]</scope>
    <source>
        <strain evidence="2 3">Lz1y</strain>
    </source>
</reference>
<keyword evidence="1" id="KW-1133">Transmembrane helix</keyword>
<dbReference type="STRING" id="1276920.ADIAG_01450"/>
<keyword evidence="1" id="KW-0812">Transmembrane</keyword>
<organism evidence="2 3">
    <name type="scientific">Paeniglutamicibacter gangotriensis Lz1y</name>
    <dbReference type="NCBI Taxonomy" id="1276920"/>
    <lineage>
        <taxon>Bacteria</taxon>
        <taxon>Bacillati</taxon>
        <taxon>Actinomycetota</taxon>
        <taxon>Actinomycetes</taxon>
        <taxon>Micrococcales</taxon>
        <taxon>Micrococcaceae</taxon>
        <taxon>Paeniglutamicibacter</taxon>
    </lineage>
</organism>
<evidence type="ECO:0000256" key="1">
    <source>
        <dbReference type="SAM" id="Phobius"/>
    </source>
</evidence>
<accession>M7NCB1</accession>
<evidence type="ECO:0000313" key="2">
    <source>
        <dbReference type="EMBL" id="EMQ99454.1"/>
    </source>
</evidence>
<proteinExistence type="predicted"/>
<feature type="transmembrane region" description="Helical" evidence="1">
    <location>
        <begin position="46"/>
        <end position="66"/>
    </location>
</feature>
<name>M7NCB1_9MICC</name>
<keyword evidence="1" id="KW-0472">Membrane</keyword>
<keyword evidence="3" id="KW-1185">Reference proteome</keyword>
<feature type="transmembrane region" description="Helical" evidence="1">
    <location>
        <begin position="12"/>
        <end position="34"/>
    </location>
</feature>
<comment type="caution">
    <text evidence="2">The sequence shown here is derived from an EMBL/GenBank/DDBJ whole genome shotgun (WGS) entry which is preliminary data.</text>
</comment>
<protein>
    <submittedName>
        <fullName evidence="2">Uncharacterized protein</fullName>
    </submittedName>
</protein>
<dbReference type="AlphaFoldDB" id="M7NCB1"/>
<dbReference type="RefSeq" id="WP_007270642.1">
    <property type="nucleotide sequence ID" value="NZ_AOCK01000003.1"/>
</dbReference>
<evidence type="ECO:0000313" key="3">
    <source>
        <dbReference type="Proteomes" id="UP000012015"/>
    </source>
</evidence>
<dbReference type="EMBL" id="AOCK01000003">
    <property type="protein sequence ID" value="EMQ99454.1"/>
    <property type="molecule type" value="Genomic_DNA"/>
</dbReference>